<evidence type="ECO:0000256" key="1">
    <source>
        <dbReference type="SAM" id="MobiDB-lite"/>
    </source>
</evidence>
<reference evidence="2" key="1">
    <citation type="submission" date="2020-05" db="EMBL/GenBank/DDBJ databases">
        <title>WGS assembly of Panicum virgatum.</title>
        <authorList>
            <person name="Lovell J.T."/>
            <person name="Jenkins J."/>
            <person name="Shu S."/>
            <person name="Juenger T.E."/>
            <person name="Schmutz J."/>
        </authorList>
    </citation>
    <scope>NUCLEOTIDE SEQUENCE</scope>
    <source>
        <strain evidence="2">AP13</strain>
    </source>
</reference>
<proteinExistence type="predicted"/>
<feature type="compositionally biased region" description="Pro residues" evidence="1">
    <location>
        <begin position="36"/>
        <end position="61"/>
    </location>
</feature>
<keyword evidence="3" id="KW-1185">Reference proteome</keyword>
<comment type="caution">
    <text evidence="2">The sequence shown here is derived from an EMBL/GenBank/DDBJ whole genome shotgun (WGS) entry which is preliminary data.</text>
</comment>
<organism evidence="2 3">
    <name type="scientific">Panicum virgatum</name>
    <name type="common">Blackwell switchgrass</name>
    <dbReference type="NCBI Taxonomy" id="38727"/>
    <lineage>
        <taxon>Eukaryota</taxon>
        <taxon>Viridiplantae</taxon>
        <taxon>Streptophyta</taxon>
        <taxon>Embryophyta</taxon>
        <taxon>Tracheophyta</taxon>
        <taxon>Spermatophyta</taxon>
        <taxon>Magnoliopsida</taxon>
        <taxon>Liliopsida</taxon>
        <taxon>Poales</taxon>
        <taxon>Poaceae</taxon>
        <taxon>PACMAD clade</taxon>
        <taxon>Panicoideae</taxon>
        <taxon>Panicodae</taxon>
        <taxon>Paniceae</taxon>
        <taxon>Panicinae</taxon>
        <taxon>Panicum</taxon>
        <taxon>Panicum sect. Hiantes</taxon>
    </lineage>
</organism>
<evidence type="ECO:0000313" key="3">
    <source>
        <dbReference type="Proteomes" id="UP000823388"/>
    </source>
</evidence>
<dbReference type="Proteomes" id="UP000823388">
    <property type="component" value="Chromosome 5N"/>
</dbReference>
<accession>A0A8T0RWN6</accession>
<feature type="region of interest" description="Disordered" evidence="1">
    <location>
        <begin position="16"/>
        <end position="69"/>
    </location>
</feature>
<feature type="compositionally biased region" description="Low complexity" evidence="1">
    <location>
        <begin position="21"/>
        <end position="35"/>
    </location>
</feature>
<name>A0A8T0RWN6_PANVG</name>
<sequence length="111" mass="11978">MGSQCHLLWLSLLASRRRPSSRVSTSAPSSPTRASPRPPLWPITPRPAPPSSPRMDGPPPSRGGQWEARVRRSREIIIMAAEAGLMERMGGENGLDVVHGCRGDVDCEPSG</sequence>
<dbReference type="EMBL" id="CM029046">
    <property type="protein sequence ID" value="KAG2588789.1"/>
    <property type="molecule type" value="Genomic_DNA"/>
</dbReference>
<gene>
    <name evidence="2" type="ORF">PVAP13_5NG252762</name>
</gene>
<evidence type="ECO:0000313" key="2">
    <source>
        <dbReference type="EMBL" id="KAG2588789.1"/>
    </source>
</evidence>
<protein>
    <submittedName>
        <fullName evidence="2">Uncharacterized protein</fullName>
    </submittedName>
</protein>
<dbReference type="AlphaFoldDB" id="A0A8T0RWN6"/>